<comment type="caution">
    <text evidence="1">The sequence shown here is derived from an EMBL/GenBank/DDBJ whole genome shotgun (WGS) entry which is preliminary data.</text>
</comment>
<accession>A0ABW4TZE4</accession>
<evidence type="ECO:0000313" key="1">
    <source>
        <dbReference type="EMBL" id="MFD1952110.1"/>
    </source>
</evidence>
<reference evidence="2" key="1">
    <citation type="journal article" date="2019" name="Int. J. Syst. Evol. Microbiol.">
        <title>The Global Catalogue of Microorganisms (GCM) 10K type strain sequencing project: providing services to taxonomists for standard genome sequencing and annotation.</title>
        <authorList>
            <consortium name="The Broad Institute Genomics Platform"/>
            <consortium name="The Broad Institute Genome Sequencing Center for Infectious Disease"/>
            <person name="Wu L."/>
            <person name="Ma J."/>
        </authorList>
    </citation>
    <scope>NUCLEOTIDE SEQUENCE [LARGE SCALE GENOMIC DNA]</scope>
    <source>
        <strain evidence="2">CGMCC 1.12702</strain>
    </source>
</reference>
<proteinExistence type="predicted"/>
<evidence type="ECO:0000313" key="2">
    <source>
        <dbReference type="Proteomes" id="UP001597400"/>
    </source>
</evidence>
<dbReference type="RefSeq" id="WP_380931169.1">
    <property type="nucleotide sequence ID" value="NZ_JBHUGS010000005.1"/>
</dbReference>
<sequence length="88" mass="9395">MFWCPGCDGAHQVFVGEGGGPRWGWNGDAVRPTFTPSILVGYNGSDAGVDGAPPETCHSFVVDGRIQFLSDCTHALTGQTVDIPEWSR</sequence>
<protein>
    <submittedName>
        <fullName evidence="1">DUF6527 family protein</fullName>
    </submittedName>
</protein>
<dbReference type="EMBL" id="JBHUGS010000005">
    <property type="protein sequence ID" value="MFD1952110.1"/>
    <property type="molecule type" value="Genomic_DNA"/>
</dbReference>
<organism evidence="1 2">
    <name type="scientific">Sphingomonas arantia</name>
    <dbReference type="NCBI Taxonomy" id="1460676"/>
    <lineage>
        <taxon>Bacteria</taxon>
        <taxon>Pseudomonadati</taxon>
        <taxon>Pseudomonadota</taxon>
        <taxon>Alphaproteobacteria</taxon>
        <taxon>Sphingomonadales</taxon>
        <taxon>Sphingomonadaceae</taxon>
        <taxon>Sphingomonas</taxon>
    </lineage>
</organism>
<name>A0ABW4TZE4_9SPHN</name>
<dbReference type="InterPro" id="IPR045384">
    <property type="entry name" value="DUF6527"/>
</dbReference>
<gene>
    <name evidence="1" type="ORF">ACFSGX_15155</name>
</gene>
<keyword evidence="2" id="KW-1185">Reference proteome</keyword>
<dbReference type="Proteomes" id="UP001597400">
    <property type="component" value="Unassembled WGS sequence"/>
</dbReference>
<dbReference type="Pfam" id="PF20137">
    <property type="entry name" value="BubE"/>
    <property type="match status" value="1"/>
</dbReference>